<comment type="similarity">
    <text evidence="6">Belongs to the G-protein coupled receptor 1 family.</text>
</comment>
<feature type="transmembrane region" description="Helical" evidence="7">
    <location>
        <begin position="182"/>
        <end position="203"/>
    </location>
</feature>
<keyword evidence="10" id="KW-1185">Reference proteome</keyword>
<dbReference type="SUPFAM" id="SSF81321">
    <property type="entry name" value="Family A G protein-coupled receptor-like"/>
    <property type="match status" value="1"/>
</dbReference>
<sequence>IKQLTRSVLEVSRSAQSLAMEANWIMFNSTSDNDTSFTMPTMDDDSLTTPTTAATSTARVGGSPMVSVLQLLSGIVIILLNSATMAAFLGVKEVRTKGNVLVASLAVTDVLVGLALCVESASWHPELFVLYRTDKTSCLARSTMLHICLISSMVHILTIAADRYLYIVWPFVHMRLATHSMYAGLIVSIWVVAVVIGVLPAFINQFDEYGVCDLAKFQPRGYVAIFAPAFYFICLLGALVFYMLVANLAWKKLRSVGPVGVAGDAEGRINLGRKLKAMRQSIVVFIGFFFSMSPHFIVYIVNDVIPVAQNVRVMMGLPAYFNSGVNFFVYMALNREFRVTIIRWLRKICCCRDNRVAPNDAAA</sequence>
<evidence type="ECO:0000256" key="7">
    <source>
        <dbReference type="SAM" id="Phobius"/>
    </source>
</evidence>
<feature type="transmembrane region" description="Helical" evidence="7">
    <location>
        <begin position="223"/>
        <end position="245"/>
    </location>
</feature>
<dbReference type="Gene3D" id="1.20.1070.10">
    <property type="entry name" value="Rhodopsin 7-helix transmembrane proteins"/>
    <property type="match status" value="1"/>
</dbReference>
<dbReference type="InterPro" id="IPR017452">
    <property type="entry name" value="GPCR_Rhodpsn_7TM"/>
</dbReference>
<name>A0ABD0JIF5_9CAEN</name>
<evidence type="ECO:0000313" key="9">
    <source>
        <dbReference type="EMBL" id="KAK7474510.1"/>
    </source>
</evidence>
<dbReference type="Pfam" id="PF00001">
    <property type="entry name" value="7tm_1"/>
    <property type="match status" value="1"/>
</dbReference>
<keyword evidence="4 7" id="KW-1133">Transmembrane helix</keyword>
<evidence type="ECO:0000313" key="10">
    <source>
        <dbReference type="Proteomes" id="UP001519460"/>
    </source>
</evidence>
<dbReference type="InterPro" id="IPR000276">
    <property type="entry name" value="GPCR_Rhodpsn"/>
</dbReference>
<feature type="transmembrane region" description="Helical" evidence="7">
    <location>
        <begin position="313"/>
        <end position="333"/>
    </location>
</feature>
<keyword evidence="6" id="KW-0675">Receptor</keyword>
<evidence type="ECO:0000256" key="1">
    <source>
        <dbReference type="ARBA" id="ARBA00004651"/>
    </source>
</evidence>
<feature type="domain" description="G-protein coupled receptors family 1 profile" evidence="8">
    <location>
        <begin position="80"/>
        <end position="330"/>
    </location>
</feature>
<dbReference type="PROSITE" id="PS00237">
    <property type="entry name" value="G_PROTEIN_RECEP_F1_1"/>
    <property type="match status" value="1"/>
</dbReference>
<feature type="transmembrane region" description="Helical" evidence="7">
    <location>
        <begin position="101"/>
        <end position="123"/>
    </location>
</feature>
<dbReference type="PANTHER" id="PTHR22750">
    <property type="entry name" value="G-PROTEIN COUPLED RECEPTOR"/>
    <property type="match status" value="1"/>
</dbReference>
<gene>
    <name evidence="9" type="ORF">BaRGS_00034264</name>
</gene>
<accession>A0ABD0JIF5</accession>
<feature type="transmembrane region" description="Helical" evidence="7">
    <location>
        <begin position="68"/>
        <end position="89"/>
    </location>
</feature>
<feature type="non-terminal residue" evidence="9">
    <location>
        <position position="1"/>
    </location>
</feature>
<reference evidence="9 10" key="1">
    <citation type="journal article" date="2023" name="Sci. Data">
        <title>Genome assembly of the Korean intertidal mud-creeper Batillaria attramentaria.</title>
        <authorList>
            <person name="Patra A.K."/>
            <person name="Ho P.T."/>
            <person name="Jun S."/>
            <person name="Lee S.J."/>
            <person name="Kim Y."/>
            <person name="Won Y.J."/>
        </authorList>
    </citation>
    <scope>NUCLEOTIDE SEQUENCE [LARGE SCALE GENOMIC DNA]</scope>
    <source>
        <strain evidence="9">Wonlab-2016</strain>
    </source>
</reference>
<organism evidence="9 10">
    <name type="scientific">Batillaria attramentaria</name>
    <dbReference type="NCBI Taxonomy" id="370345"/>
    <lineage>
        <taxon>Eukaryota</taxon>
        <taxon>Metazoa</taxon>
        <taxon>Spiralia</taxon>
        <taxon>Lophotrochozoa</taxon>
        <taxon>Mollusca</taxon>
        <taxon>Gastropoda</taxon>
        <taxon>Caenogastropoda</taxon>
        <taxon>Sorbeoconcha</taxon>
        <taxon>Cerithioidea</taxon>
        <taxon>Batillariidae</taxon>
        <taxon>Batillaria</taxon>
    </lineage>
</organism>
<keyword evidence="3 6" id="KW-0812">Transmembrane</keyword>
<evidence type="ECO:0000256" key="6">
    <source>
        <dbReference type="RuleBase" id="RU000688"/>
    </source>
</evidence>
<evidence type="ECO:0000256" key="3">
    <source>
        <dbReference type="ARBA" id="ARBA00022692"/>
    </source>
</evidence>
<comment type="subcellular location">
    <subcellularLocation>
        <location evidence="1">Cell membrane</location>
        <topology evidence="1">Multi-pass membrane protein</topology>
    </subcellularLocation>
</comment>
<dbReference type="EMBL" id="JACVVK020000435">
    <property type="protein sequence ID" value="KAK7474510.1"/>
    <property type="molecule type" value="Genomic_DNA"/>
</dbReference>
<keyword evidence="6" id="KW-0807">Transducer</keyword>
<keyword evidence="5 7" id="KW-0472">Membrane</keyword>
<dbReference type="PROSITE" id="PS50262">
    <property type="entry name" value="G_PROTEIN_RECEP_F1_2"/>
    <property type="match status" value="1"/>
</dbReference>
<evidence type="ECO:0000256" key="2">
    <source>
        <dbReference type="ARBA" id="ARBA00022475"/>
    </source>
</evidence>
<dbReference type="GO" id="GO:0004930">
    <property type="term" value="F:G protein-coupled receptor activity"/>
    <property type="evidence" value="ECO:0007669"/>
    <property type="project" value="UniProtKB-KW"/>
</dbReference>
<feature type="transmembrane region" description="Helical" evidence="7">
    <location>
        <begin position="282"/>
        <end position="301"/>
    </location>
</feature>
<proteinExistence type="inferred from homology"/>
<dbReference type="CDD" id="cd00637">
    <property type="entry name" value="7tm_classA_rhodopsin-like"/>
    <property type="match status" value="1"/>
</dbReference>
<evidence type="ECO:0000256" key="5">
    <source>
        <dbReference type="ARBA" id="ARBA00023136"/>
    </source>
</evidence>
<evidence type="ECO:0000259" key="8">
    <source>
        <dbReference type="PROSITE" id="PS50262"/>
    </source>
</evidence>
<evidence type="ECO:0000256" key="4">
    <source>
        <dbReference type="ARBA" id="ARBA00022989"/>
    </source>
</evidence>
<dbReference type="GO" id="GO:0005886">
    <property type="term" value="C:plasma membrane"/>
    <property type="evidence" value="ECO:0007669"/>
    <property type="project" value="UniProtKB-SubCell"/>
</dbReference>
<dbReference type="SMART" id="SM01381">
    <property type="entry name" value="7TM_GPCR_Srsx"/>
    <property type="match status" value="1"/>
</dbReference>
<keyword evidence="2" id="KW-1003">Cell membrane</keyword>
<comment type="caution">
    <text evidence="9">The sequence shown here is derived from an EMBL/GenBank/DDBJ whole genome shotgun (WGS) entry which is preliminary data.</text>
</comment>
<dbReference type="Proteomes" id="UP001519460">
    <property type="component" value="Unassembled WGS sequence"/>
</dbReference>
<feature type="transmembrane region" description="Helical" evidence="7">
    <location>
        <begin position="143"/>
        <end position="161"/>
    </location>
</feature>
<dbReference type="PRINTS" id="PR00237">
    <property type="entry name" value="GPCRRHODOPSN"/>
</dbReference>
<dbReference type="AlphaFoldDB" id="A0ABD0JIF5"/>
<keyword evidence="6" id="KW-0297">G-protein coupled receptor</keyword>
<protein>
    <recommendedName>
        <fullName evidence="8">G-protein coupled receptors family 1 profile domain-containing protein</fullName>
    </recommendedName>
</protein>